<comment type="similarity">
    <text evidence="3">Belongs to the metallo-dependent hydrolases superfamily. Phosphotriesterase family.</text>
</comment>
<protein>
    <submittedName>
        <fullName evidence="4">Phosphotriesterase</fullName>
    </submittedName>
</protein>
<dbReference type="Gene3D" id="3.20.20.140">
    <property type="entry name" value="Metal-dependent hydrolases"/>
    <property type="match status" value="1"/>
</dbReference>
<evidence type="ECO:0000256" key="3">
    <source>
        <dbReference type="PROSITE-ProRule" id="PRU00679"/>
    </source>
</evidence>
<evidence type="ECO:0000256" key="2">
    <source>
        <dbReference type="ARBA" id="ARBA00022801"/>
    </source>
</evidence>
<organism evidence="4 5">
    <name type="scientific">Terrabacter carboxydivorans</name>
    <dbReference type="NCBI Taxonomy" id="619730"/>
    <lineage>
        <taxon>Bacteria</taxon>
        <taxon>Bacillati</taxon>
        <taxon>Actinomycetota</taxon>
        <taxon>Actinomycetes</taxon>
        <taxon>Micrococcales</taxon>
        <taxon>Intrasporangiaceae</taxon>
        <taxon>Terrabacter</taxon>
    </lineage>
</organism>
<comment type="caution">
    <text evidence="3">Lacks conserved residue(s) required for the propagation of feature annotation.</text>
</comment>
<keyword evidence="1" id="KW-0479">Metal-binding</keyword>
<dbReference type="PANTHER" id="PTHR10819:SF3">
    <property type="entry name" value="PHOSPHOTRIESTERASE-RELATED PROTEIN"/>
    <property type="match status" value="1"/>
</dbReference>
<keyword evidence="5" id="KW-1185">Reference proteome</keyword>
<evidence type="ECO:0000313" key="5">
    <source>
        <dbReference type="Proteomes" id="UP001500730"/>
    </source>
</evidence>
<dbReference type="EMBL" id="BAAARE010000038">
    <property type="protein sequence ID" value="GAA2502410.1"/>
    <property type="molecule type" value="Genomic_DNA"/>
</dbReference>
<dbReference type="Pfam" id="PF02126">
    <property type="entry name" value="PTE"/>
    <property type="match status" value="1"/>
</dbReference>
<reference evidence="4 5" key="1">
    <citation type="journal article" date="2019" name="Int. J. Syst. Evol. Microbiol.">
        <title>The Global Catalogue of Microorganisms (GCM) 10K type strain sequencing project: providing services to taxonomists for standard genome sequencing and annotation.</title>
        <authorList>
            <consortium name="The Broad Institute Genomics Platform"/>
            <consortium name="The Broad Institute Genome Sequencing Center for Infectious Disease"/>
            <person name="Wu L."/>
            <person name="Ma J."/>
        </authorList>
    </citation>
    <scope>NUCLEOTIDE SEQUENCE [LARGE SCALE GENOMIC DNA]</scope>
    <source>
        <strain evidence="4 5">JCM 16259</strain>
    </source>
</reference>
<evidence type="ECO:0000256" key="1">
    <source>
        <dbReference type="ARBA" id="ARBA00022723"/>
    </source>
</evidence>
<accession>A0ABN3MLP1</accession>
<name>A0ABN3MLP1_9MICO</name>
<gene>
    <name evidence="4" type="ORF">GCM10009858_45650</name>
</gene>
<proteinExistence type="inferred from homology"/>
<dbReference type="PROSITE" id="PS51347">
    <property type="entry name" value="PHOSPHOTRIESTERASE_2"/>
    <property type="match status" value="1"/>
</dbReference>
<evidence type="ECO:0000313" key="4">
    <source>
        <dbReference type="EMBL" id="GAA2502410.1"/>
    </source>
</evidence>
<dbReference type="RefSeq" id="WP_344257408.1">
    <property type="nucleotide sequence ID" value="NZ_BAAARE010000038.1"/>
</dbReference>
<dbReference type="PANTHER" id="PTHR10819">
    <property type="entry name" value="PHOSPHOTRIESTERASE-RELATED"/>
    <property type="match status" value="1"/>
</dbReference>
<dbReference type="Proteomes" id="UP001500730">
    <property type="component" value="Unassembled WGS sequence"/>
</dbReference>
<dbReference type="InterPro" id="IPR017947">
    <property type="entry name" value="AryldialkylPase_Zn-BS"/>
</dbReference>
<keyword evidence="2" id="KW-0378">Hydrolase</keyword>
<sequence>MTTVMTVTGPVDAVDLGTTLTHEHIVNDVTSWWQATCSTGWDAEEFADHPVTMDIVWDLKQDPFGNRDNCRLDDEELAVAEVARFADLGGTTIIDATGLGIGRDLDLLRRVSERTGVQVVAGTGYYLDGAQPDDVKALAPEAVAERIVRDVTEGVDGIRPGILGEIGVSADFTAAERSSLAGAFIAQREVCLPVEVHLPGWFRRGGEVLDIAESYGVDPSCVVLCHMGPSGDDLGYQEELLRRGAWVQYDMIGMEVFYADQGVQCPSDEDNARWLCRLAERGHLGRLLISQDIFVKSLLRHYGGPGYGHILQYFVPRLRRLGMSEADVDQLMRANPQNLFETAQKEN</sequence>
<dbReference type="InterPro" id="IPR032466">
    <property type="entry name" value="Metal_Hydrolase"/>
</dbReference>
<dbReference type="PROSITE" id="PS01322">
    <property type="entry name" value="PHOSPHOTRIESTERASE_1"/>
    <property type="match status" value="1"/>
</dbReference>
<dbReference type="InterPro" id="IPR001559">
    <property type="entry name" value="Phosphotriesterase"/>
</dbReference>
<dbReference type="SUPFAM" id="SSF51556">
    <property type="entry name" value="Metallo-dependent hydrolases"/>
    <property type="match status" value="1"/>
</dbReference>
<comment type="caution">
    <text evidence="4">The sequence shown here is derived from an EMBL/GenBank/DDBJ whole genome shotgun (WGS) entry which is preliminary data.</text>
</comment>